<dbReference type="SUPFAM" id="SSF48576">
    <property type="entry name" value="Terpenoid synthases"/>
    <property type="match status" value="1"/>
</dbReference>
<dbReference type="InterPro" id="IPR008949">
    <property type="entry name" value="Isoprenoid_synthase_dom_sf"/>
</dbReference>
<reference evidence="1 2" key="1">
    <citation type="submission" date="2024-05" db="EMBL/GenBank/DDBJ databases">
        <authorList>
            <consortium name="Candidatus Magnetaquicoccaceae bacterium FCR-1 genome sequencing consortium"/>
            <person name="Shimoshige H."/>
            <person name="Shimamura S."/>
            <person name="Taoka A."/>
            <person name="Kobayashi H."/>
            <person name="Maekawa T."/>
        </authorList>
    </citation>
    <scope>NUCLEOTIDE SEQUENCE [LARGE SCALE GENOMIC DNA]</scope>
    <source>
        <strain evidence="1 2">FCR-1</strain>
    </source>
</reference>
<evidence type="ECO:0000313" key="2">
    <source>
        <dbReference type="Proteomes" id="UP001628193"/>
    </source>
</evidence>
<proteinExistence type="predicted"/>
<keyword evidence="2" id="KW-1185">Reference proteome</keyword>
<reference evidence="1 2" key="2">
    <citation type="submission" date="2024-09" db="EMBL/GenBank/DDBJ databases">
        <title>Draft genome sequence of Candidatus Magnetaquicoccaceae bacterium FCR-1.</title>
        <authorList>
            <person name="Shimoshige H."/>
            <person name="Shimamura S."/>
            <person name="Taoka A."/>
            <person name="Kobayashi H."/>
            <person name="Maekawa T."/>
        </authorList>
    </citation>
    <scope>NUCLEOTIDE SEQUENCE [LARGE SCALE GENOMIC DNA]</scope>
    <source>
        <strain evidence="1 2">FCR-1</strain>
    </source>
</reference>
<dbReference type="Pfam" id="PF00494">
    <property type="entry name" value="SQS_PSY"/>
    <property type="match status" value="1"/>
</dbReference>
<protein>
    <recommendedName>
        <fullName evidence="3">Phytoene synthase</fullName>
    </recommendedName>
</protein>
<evidence type="ECO:0000313" key="1">
    <source>
        <dbReference type="EMBL" id="GAB0058771.1"/>
    </source>
</evidence>
<organism evidence="1 2">
    <name type="scientific">Candidatus Magnetaquiglobus chichijimensis</name>
    <dbReference type="NCBI Taxonomy" id="3141448"/>
    <lineage>
        <taxon>Bacteria</taxon>
        <taxon>Pseudomonadati</taxon>
        <taxon>Pseudomonadota</taxon>
        <taxon>Magnetococcia</taxon>
        <taxon>Magnetococcales</taxon>
        <taxon>Candidatus Magnetaquicoccaceae</taxon>
        <taxon>Candidatus Magnetaquiglobus</taxon>
    </lineage>
</organism>
<dbReference type="Proteomes" id="UP001628193">
    <property type="component" value="Unassembled WGS sequence"/>
</dbReference>
<dbReference type="RefSeq" id="WP_420906494.1">
    <property type="nucleotide sequence ID" value="NZ_BAAFGK010000005.1"/>
</dbReference>
<dbReference type="PANTHER" id="PTHR31480">
    <property type="entry name" value="BIFUNCTIONAL LYCOPENE CYCLASE/PHYTOENE SYNTHASE"/>
    <property type="match status" value="1"/>
</dbReference>
<gene>
    <name evidence="1" type="ORF">SIID45300_03128</name>
</gene>
<sequence length="299" mass="34553">MKRIDSIPAHLAPDFAYCRDIAVARAEESPLGGRFLTRRLKPYWYVICAFFWTARDFTRLRGSDDDLKLQLIDDWARRLEQARSGQPDHPIFRAMAHLFAVTGMPEAPMHALLIACRMDVTNRRHGTLEELDEYGRFASAPLGHLLLHLHQEMEESADVRLIDKLRHSDALWTALSWTGFWRDLGYDSRGEGPLYLPEMEMGSFGVAEEMVLQRRFTPMVGSLMLHLIEETRARFLAGSPLIEEVDRPLRMELAYAVERGMLLLERIEELGGNTLRNRPTLSQWERMICLWRAMGRVSN</sequence>
<name>A0ABQ0CCZ3_9PROT</name>
<dbReference type="EMBL" id="BAAFGK010000005">
    <property type="protein sequence ID" value="GAB0058771.1"/>
    <property type="molecule type" value="Genomic_DNA"/>
</dbReference>
<accession>A0ABQ0CCZ3</accession>
<dbReference type="Gene3D" id="1.10.600.10">
    <property type="entry name" value="Farnesyl Diphosphate Synthase"/>
    <property type="match status" value="1"/>
</dbReference>
<evidence type="ECO:0008006" key="3">
    <source>
        <dbReference type="Google" id="ProtNLM"/>
    </source>
</evidence>
<dbReference type="InterPro" id="IPR002060">
    <property type="entry name" value="Squ/phyt_synthse"/>
</dbReference>
<comment type="caution">
    <text evidence="1">The sequence shown here is derived from an EMBL/GenBank/DDBJ whole genome shotgun (WGS) entry which is preliminary data.</text>
</comment>